<protein>
    <submittedName>
        <fullName evidence="1">Uncharacterized protein</fullName>
    </submittedName>
</protein>
<reference evidence="1" key="1">
    <citation type="submission" date="2020-11" db="EMBL/GenBank/DDBJ databases">
        <authorList>
            <person name="Tran Van P."/>
        </authorList>
    </citation>
    <scope>NUCLEOTIDE SEQUENCE</scope>
</reference>
<name>A0A7R9F181_9NEOP</name>
<accession>A0A7R9F181</accession>
<gene>
    <name evidence="1" type="ORF">TBIB3V08_LOCUS7486</name>
</gene>
<proteinExistence type="predicted"/>
<organism evidence="1">
    <name type="scientific">Timema bartmani</name>
    <dbReference type="NCBI Taxonomy" id="61472"/>
    <lineage>
        <taxon>Eukaryota</taxon>
        <taxon>Metazoa</taxon>
        <taxon>Ecdysozoa</taxon>
        <taxon>Arthropoda</taxon>
        <taxon>Hexapoda</taxon>
        <taxon>Insecta</taxon>
        <taxon>Pterygota</taxon>
        <taxon>Neoptera</taxon>
        <taxon>Polyneoptera</taxon>
        <taxon>Phasmatodea</taxon>
        <taxon>Timematodea</taxon>
        <taxon>Timematoidea</taxon>
        <taxon>Timematidae</taxon>
        <taxon>Timema</taxon>
    </lineage>
</organism>
<sequence>MYSTAWSTLFRQPSTTRTHCWVLDVSAAVVDSNGFLGYVLKQKVNPFLCDGDGASGEEAKVPWLEVYKPYLVAVYSQGPRAQQPRDLGLERSHQIMVQFLYRRKDLDYTTHKLLVLVHQEVESQKLDLMGTETVSSY</sequence>
<evidence type="ECO:0000313" key="1">
    <source>
        <dbReference type="EMBL" id="CAD7445125.1"/>
    </source>
</evidence>
<dbReference type="AlphaFoldDB" id="A0A7R9F181"/>
<dbReference type="EMBL" id="OD567100">
    <property type="protein sequence ID" value="CAD7445125.1"/>
    <property type="molecule type" value="Genomic_DNA"/>
</dbReference>